<feature type="transmembrane region" description="Helical" evidence="6">
    <location>
        <begin position="199"/>
        <end position="219"/>
    </location>
</feature>
<feature type="transmembrane region" description="Helical" evidence="6">
    <location>
        <begin position="347"/>
        <end position="368"/>
    </location>
</feature>
<feature type="transmembrane region" description="Helical" evidence="6">
    <location>
        <begin position="138"/>
        <end position="158"/>
    </location>
</feature>
<accession>A0A9J6FTK8</accession>
<comment type="subcellular location">
    <subcellularLocation>
        <location evidence="1">Membrane</location>
        <topology evidence="1">Multi-pass membrane protein</topology>
    </subcellularLocation>
</comment>
<proteinExistence type="predicted"/>
<evidence type="ECO:0000256" key="1">
    <source>
        <dbReference type="ARBA" id="ARBA00004141"/>
    </source>
</evidence>
<protein>
    <submittedName>
        <fullName evidence="7">Uncharacterized protein</fullName>
    </submittedName>
</protein>
<evidence type="ECO:0000313" key="8">
    <source>
        <dbReference type="Proteomes" id="UP000821853"/>
    </source>
</evidence>
<name>A0A9J6FTK8_HAELO</name>
<evidence type="ECO:0000256" key="4">
    <source>
        <dbReference type="ARBA" id="ARBA00023136"/>
    </source>
</evidence>
<dbReference type="Proteomes" id="UP000821853">
    <property type="component" value="Chromosome 2"/>
</dbReference>
<sequence>MLKLLFPAHLIPPIDVQTSDGFDCADAYGHGDFQGRAIVITVVFVWLMHTHTLAFPLISVDIDHWCKQPEGLNISAAEWKATALPPENDGTRSRCTVYAEPGDPNDTRVIACDQWDYDPEMVHTTIVSRWNMVCGRKWRIAACNAVSMAGALLFLAVFGYLADAKGRTPVAWLSGVVMVVSTLGCCFPSSYTIYVFNRFFATGSSGVLGTLGLVLLHELSADQHRTLHVASSLTLGLALADAFFNTIKQAEGLDWVARQLIIVAPSLLLPAAFILMVESPRWLMAARRLEGALLVMLGAARVNDFPADSATRLLKAAEHRLNKAPVAEGAAAASGVPTPGMVQRRAAIMFLSSFSVLFYYYSIVLASADSGVPWLWWSELVSTLVAYLLLRWLYKRIAPVRLLAGAYLLAGTLSSLVSLTASVFGGDPAHTAQSAALVLAWCSAMVAVVAHFTYCLELFPTPVRAAGMCLSAASSRLGGVFASLVYLMHGDGRESMLFGLTALAVYASAWSLNGLPAEAAQRCDDSHRASDAQSLASGSRRSLVEEMKRTLEPLPSSRISKKRSSGHNKSSLEKTVNVQPSGTHNERVH</sequence>
<evidence type="ECO:0000256" key="2">
    <source>
        <dbReference type="ARBA" id="ARBA00022692"/>
    </source>
</evidence>
<dbReference type="GO" id="GO:0016020">
    <property type="term" value="C:membrane"/>
    <property type="evidence" value="ECO:0007669"/>
    <property type="project" value="UniProtKB-SubCell"/>
</dbReference>
<organism evidence="7 8">
    <name type="scientific">Haemaphysalis longicornis</name>
    <name type="common">Bush tick</name>
    <dbReference type="NCBI Taxonomy" id="44386"/>
    <lineage>
        <taxon>Eukaryota</taxon>
        <taxon>Metazoa</taxon>
        <taxon>Ecdysozoa</taxon>
        <taxon>Arthropoda</taxon>
        <taxon>Chelicerata</taxon>
        <taxon>Arachnida</taxon>
        <taxon>Acari</taxon>
        <taxon>Parasitiformes</taxon>
        <taxon>Ixodida</taxon>
        <taxon>Ixodoidea</taxon>
        <taxon>Ixodidae</taxon>
        <taxon>Haemaphysalinae</taxon>
        <taxon>Haemaphysalis</taxon>
    </lineage>
</organism>
<evidence type="ECO:0000313" key="7">
    <source>
        <dbReference type="EMBL" id="KAH9366453.1"/>
    </source>
</evidence>
<keyword evidence="3 6" id="KW-1133">Transmembrane helix</keyword>
<feature type="transmembrane region" description="Helical" evidence="6">
    <location>
        <begin position="406"/>
        <end position="424"/>
    </location>
</feature>
<keyword evidence="2 6" id="KW-0812">Transmembrane</keyword>
<feature type="transmembrane region" description="Helical" evidence="6">
    <location>
        <begin position="170"/>
        <end position="193"/>
    </location>
</feature>
<dbReference type="InterPro" id="IPR005828">
    <property type="entry name" value="MFS_sugar_transport-like"/>
</dbReference>
<gene>
    <name evidence="7" type="ORF">HPB48_023001</name>
</gene>
<dbReference type="InterPro" id="IPR036259">
    <property type="entry name" value="MFS_trans_sf"/>
</dbReference>
<evidence type="ECO:0000256" key="5">
    <source>
        <dbReference type="SAM" id="MobiDB-lite"/>
    </source>
</evidence>
<dbReference type="SUPFAM" id="SSF103473">
    <property type="entry name" value="MFS general substrate transporter"/>
    <property type="match status" value="1"/>
</dbReference>
<reference evidence="7 8" key="1">
    <citation type="journal article" date="2020" name="Cell">
        <title>Large-Scale Comparative Analyses of Tick Genomes Elucidate Their Genetic Diversity and Vector Capacities.</title>
        <authorList>
            <consortium name="Tick Genome and Microbiome Consortium (TIGMIC)"/>
            <person name="Jia N."/>
            <person name="Wang J."/>
            <person name="Shi W."/>
            <person name="Du L."/>
            <person name="Sun Y."/>
            <person name="Zhan W."/>
            <person name="Jiang J.F."/>
            <person name="Wang Q."/>
            <person name="Zhang B."/>
            <person name="Ji P."/>
            <person name="Bell-Sakyi L."/>
            <person name="Cui X.M."/>
            <person name="Yuan T.T."/>
            <person name="Jiang B.G."/>
            <person name="Yang W.F."/>
            <person name="Lam T.T."/>
            <person name="Chang Q.C."/>
            <person name="Ding S.J."/>
            <person name="Wang X.J."/>
            <person name="Zhu J.G."/>
            <person name="Ruan X.D."/>
            <person name="Zhao L."/>
            <person name="Wei J.T."/>
            <person name="Ye R.Z."/>
            <person name="Que T.C."/>
            <person name="Du C.H."/>
            <person name="Zhou Y.H."/>
            <person name="Cheng J.X."/>
            <person name="Dai P.F."/>
            <person name="Guo W.B."/>
            <person name="Han X.H."/>
            <person name="Huang E.J."/>
            <person name="Li L.F."/>
            <person name="Wei W."/>
            <person name="Gao Y.C."/>
            <person name="Liu J.Z."/>
            <person name="Shao H.Z."/>
            <person name="Wang X."/>
            <person name="Wang C.C."/>
            <person name="Yang T.C."/>
            <person name="Huo Q.B."/>
            <person name="Li W."/>
            <person name="Chen H.Y."/>
            <person name="Chen S.E."/>
            <person name="Zhou L.G."/>
            <person name="Ni X.B."/>
            <person name="Tian J.H."/>
            <person name="Sheng Y."/>
            <person name="Liu T."/>
            <person name="Pan Y.S."/>
            <person name="Xia L.Y."/>
            <person name="Li J."/>
            <person name="Zhao F."/>
            <person name="Cao W.C."/>
        </authorList>
    </citation>
    <scope>NUCLEOTIDE SEQUENCE [LARGE SCALE GENOMIC DNA]</scope>
    <source>
        <strain evidence="7">HaeL-2018</strain>
    </source>
</reference>
<keyword evidence="4 6" id="KW-0472">Membrane</keyword>
<feature type="transmembrane region" description="Helical" evidence="6">
    <location>
        <begin position="256"/>
        <end position="277"/>
    </location>
</feature>
<dbReference type="OrthoDB" id="6512568at2759"/>
<dbReference type="VEuPathDB" id="VectorBase:HLOH_053718"/>
<dbReference type="AlphaFoldDB" id="A0A9J6FTK8"/>
<dbReference type="Gene3D" id="1.20.1250.20">
    <property type="entry name" value="MFS general substrate transporter like domains"/>
    <property type="match status" value="1"/>
</dbReference>
<evidence type="ECO:0000256" key="3">
    <source>
        <dbReference type="ARBA" id="ARBA00022989"/>
    </source>
</evidence>
<feature type="compositionally biased region" description="Polar residues" evidence="5">
    <location>
        <begin position="567"/>
        <end position="583"/>
    </location>
</feature>
<dbReference type="EMBL" id="JABSTR010000004">
    <property type="protein sequence ID" value="KAH9366453.1"/>
    <property type="molecule type" value="Genomic_DNA"/>
</dbReference>
<keyword evidence="8" id="KW-1185">Reference proteome</keyword>
<feature type="transmembrane region" description="Helical" evidence="6">
    <location>
        <begin position="374"/>
        <end position="394"/>
    </location>
</feature>
<feature type="transmembrane region" description="Helical" evidence="6">
    <location>
        <begin position="495"/>
        <end position="512"/>
    </location>
</feature>
<dbReference type="PANTHER" id="PTHR24064">
    <property type="entry name" value="SOLUTE CARRIER FAMILY 22 MEMBER"/>
    <property type="match status" value="1"/>
</dbReference>
<feature type="transmembrane region" description="Helical" evidence="6">
    <location>
        <begin position="436"/>
        <end position="456"/>
    </location>
</feature>
<dbReference type="Pfam" id="PF00083">
    <property type="entry name" value="Sugar_tr"/>
    <property type="match status" value="1"/>
</dbReference>
<dbReference type="GO" id="GO:0022857">
    <property type="term" value="F:transmembrane transporter activity"/>
    <property type="evidence" value="ECO:0007669"/>
    <property type="project" value="InterPro"/>
</dbReference>
<evidence type="ECO:0000256" key="6">
    <source>
        <dbReference type="SAM" id="Phobius"/>
    </source>
</evidence>
<feature type="transmembrane region" description="Helical" evidence="6">
    <location>
        <begin position="468"/>
        <end position="489"/>
    </location>
</feature>
<feature type="region of interest" description="Disordered" evidence="5">
    <location>
        <begin position="548"/>
        <end position="589"/>
    </location>
</feature>
<comment type="caution">
    <text evidence="7">The sequence shown here is derived from an EMBL/GenBank/DDBJ whole genome shotgun (WGS) entry which is preliminary data.</text>
</comment>